<reference evidence="1" key="1">
    <citation type="submission" date="2021-04" db="EMBL/GenBank/DDBJ databases">
        <title>Sinoanaerobacter chloroacetimidivorans sp. nov., an obligate anaerobic bacterium isolated from anaerobic sludge.</title>
        <authorList>
            <person name="Bao Y."/>
        </authorList>
    </citation>
    <scope>NUCLEOTIDE SEQUENCE</scope>
    <source>
        <strain evidence="1">BAD-6</strain>
    </source>
</reference>
<dbReference type="RefSeq" id="WP_227017142.1">
    <property type="nucleotide sequence ID" value="NZ_JAGSND010000002.1"/>
</dbReference>
<keyword evidence="2" id="KW-1185">Reference proteome</keyword>
<reference evidence="1" key="2">
    <citation type="submission" date="2021-04" db="EMBL/GenBank/DDBJ databases">
        <authorList>
            <person name="Liu J."/>
        </authorList>
    </citation>
    <scope>NUCLEOTIDE SEQUENCE</scope>
    <source>
        <strain evidence="1">BAD-6</strain>
    </source>
</reference>
<dbReference type="Proteomes" id="UP000675664">
    <property type="component" value="Unassembled WGS sequence"/>
</dbReference>
<name>A0A8J8B0B3_9FIRM</name>
<sequence>MAEDKNEDFIITYSKLKFSPIAGKAEHIDVIDIAHALSLMCRANGHIKHFYSVAQHSLNCALEAKVRGLPDRIQLACLLHDASEAYLSDITRPVKRSLPKYMEYEDVLQTVIYRKFFTEDLTERELLYVKGIDDAMLYYELLELMDEPIFAKAPELQSLPDFRQREFQEVEKEFIRLFDSLFNKSTL</sequence>
<organism evidence="1 2">
    <name type="scientific">Sinanaerobacter chloroacetimidivorans</name>
    <dbReference type="NCBI Taxonomy" id="2818044"/>
    <lineage>
        <taxon>Bacteria</taxon>
        <taxon>Bacillati</taxon>
        <taxon>Bacillota</taxon>
        <taxon>Clostridia</taxon>
        <taxon>Peptostreptococcales</taxon>
        <taxon>Anaerovoracaceae</taxon>
        <taxon>Sinanaerobacter</taxon>
    </lineage>
</organism>
<evidence type="ECO:0000313" key="1">
    <source>
        <dbReference type="EMBL" id="MBR0597009.1"/>
    </source>
</evidence>
<gene>
    <name evidence="1" type="ORF">KCX82_03910</name>
</gene>
<proteinExistence type="predicted"/>
<accession>A0A8J8B0B3</accession>
<protein>
    <submittedName>
        <fullName evidence="1">Phosphohydrolase</fullName>
    </submittedName>
</protein>
<dbReference type="Gene3D" id="1.10.3210.10">
    <property type="entry name" value="Hypothetical protein af1432"/>
    <property type="match status" value="1"/>
</dbReference>
<dbReference type="EMBL" id="JAGSND010000002">
    <property type="protein sequence ID" value="MBR0597009.1"/>
    <property type="molecule type" value="Genomic_DNA"/>
</dbReference>
<dbReference type="AlphaFoldDB" id="A0A8J8B0B3"/>
<evidence type="ECO:0000313" key="2">
    <source>
        <dbReference type="Proteomes" id="UP000675664"/>
    </source>
</evidence>
<comment type="caution">
    <text evidence="1">The sequence shown here is derived from an EMBL/GenBank/DDBJ whole genome shotgun (WGS) entry which is preliminary data.</text>
</comment>
<dbReference type="SUPFAM" id="SSF109604">
    <property type="entry name" value="HD-domain/PDEase-like"/>
    <property type="match status" value="1"/>
</dbReference>